<feature type="transmembrane region" description="Helical" evidence="7">
    <location>
        <begin position="380"/>
        <end position="399"/>
    </location>
</feature>
<dbReference type="PANTHER" id="PTHR23517:SF2">
    <property type="entry name" value="MULTIDRUG RESISTANCE PROTEIN MDTH"/>
    <property type="match status" value="1"/>
</dbReference>
<accession>A0A1H2W953</accession>
<dbReference type="GO" id="GO:0022857">
    <property type="term" value="F:transmembrane transporter activity"/>
    <property type="evidence" value="ECO:0007669"/>
    <property type="project" value="InterPro"/>
</dbReference>
<evidence type="ECO:0000256" key="6">
    <source>
        <dbReference type="ARBA" id="ARBA00023136"/>
    </source>
</evidence>
<feature type="transmembrane region" description="Helical" evidence="7">
    <location>
        <begin position="457"/>
        <end position="475"/>
    </location>
</feature>
<dbReference type="PROSITE" id="PS01023">
    <property type="entry name" value="PTR2_2"/>
    <property type="match status" value="1"/>
</dbReference>
<reference evidence="9 10" key="1">
    <citation type="submission" date="2016-10" db="EMBL/GenBank/DDBJ databases">
        <authorList>
            <person name="Varghese N."/>
            <person name="Submissions S."/>
        </authorList>
    </citation>
    <scope>NUCLEOTIDE SEQUENCE [LARGE SCALE GENOMIC DNA]</scope>
    <source>
        <strain evidence="9 10">DSM 11449</strain>
    </source>
</reference>
<dbReference type="Gene3D" id="1.20.1250.20">
    <property type="entry name" value="MFS general substrate transporter like domains"/>
    <property type="match status" value="2"/>
</dbReference>
<dbReference type="PANTHER" id="PTHR23517">
    <property type="entry name" value="RESISTANCE PROTEIN MDTM, PUTATIVE-RELATED-RELATED"/>
    <property type="match status" value="1"/>
</dbReference>
<evidence type="ECO:0000259" key="8">
    <source>
        <dbReference type="PROSITE" id="PS50850"/>
    </source>
</evidence>
<feature type="transmembrane region" description="Helical" evidence="7">
    <location>
        <begin position="318"/>
        <end position="336"/>
    </location>
</feature>
<keyword evidence="5 7" id="KW-1133">Transmembrane helix</keyword>
<dbReference type="InterPro" id="IPR050171">
    <property type="entry name" value="MFS_Transporters"/>
</dbReference>
<keyword evidence="3" id="KW-1003">Cell membrane</keyword>
<feature type="transmembrane region" description="Helical" evidence="7">
    <location>
        <begin position="342"/>
        <end position="368"/>
    </location>
</feature>
<proteinExistence type="predicted"/>
<dbReference type="InterPro" id="IPR036259">
    <property type="entry name" value="MFS_trans_sf"/>
</dbReference>
<dbReference type="Pfam" id="PF07690">
    <property type="entry name" value="MFS_1"/>
    <property type="match status" value="1"/>
</dbReference>
<dbReference type="AlphaFoldDB" id="A0A1H2W953"/>
<name>A0A1H2W953_9FLAO</name>
<dbReference type="InterPro" id="IPR020846">
    <property type="entry name" value="MFS_dom"/>
</dbReference>
<comment type="subcellular location">
    <subcellularLocation>
        <location evidence="1">Cell membrane</location>
        <topology evidence="1">Multi-pass membrane protein</topology>
    </subcellularLocation>
</comment>
<dbReference type="RefSeq" id="WP_016420659.1">
    <property type="nucleotide sequence ID" value="NZ_CAUQLQ010000058.1"/>
</dbReference>
<dbReference type="Proteomes" id="UP000182771">
    <property type="component" value="Unassembled WGS sequence"/>
</dbReference>
<feature type="transmembrane region" description="Helical" evidence="7">
    <location>
        <begin position="63"/>
        <end position="82"/>
    </location>
</feature>
<feature type="transmembrane region" description="Helical" evidence="7">
    <location>
        <begin position="178"/>
        <end position="198"/>
    </location>
</feature>
<organism evidence="9 10">
    <name type="scientific">Capnocytophaga granulosa</name>
    <dbReference type="NCBI Taxonomy" id="45242"/>
    <lineage>
        <taxon>Bacteria</taxon>
        <taxon>Pseudomonadati</taxon>
        <taxon>Bacteroidota</taxon>
        <taxon>Flavobacteriia</taxon>
        <taxon>Flavobacteriales</taxon>
        <taxon>Flavobacteriaceae</taxon>
        <taxon>Capnocytophaga</taxon>
    </lineage>
</organism>
<dbReference type="GO" id="GO:0005886">
    <property type="term" value="C:plasma membrane"/>
    <property type="evidence" value="ECO:0007669"/>
    <property type="project" value="UniProtKB-SubCell"/>
</dbReference>
<keyword evidence="10" id="KW-1185">Reference proteome</keyword>
<keyword evidence="6 7" id="KW-0472">Membrane</keyword>
<evidence type="ECO:0000256" key="1">
    <source>
        <dbReference type="ARBA" id="ARBA00004651"/>
    </source>
</evidence>
<dbReference type="PROSITE" id="PS50850">
    <property type="entry name" value="MFS"/>
    <property type="match status" value="1"/>
</dbReference>
<evidence type="ECO:0000313" key="9">
    <source>
        <dbReference type="EMBL" id="SDW77045.1"/>
    </source>
</evidence>
<evidence type="ECO:0000256" key="4">
    <source>
        <dbReference type="ARBA" id="ARBA00022692"/>
    </source>
</evidence>
<evidence type="ECO:0000256" key="7">
    <source>
        <dbReference type="SAM" id="Phobius"/>
    </source>
</evidence>
<sequence length="485" mass="55003">MTEQKRSYTQTLKSFSSTFWVGNLLQLTERWAYFSIFSLLALYLVAGTDEGGLGLTHTQKGNIMAHITAILYLLPLFFGVIADRIGYKLSLLISCVIMGGGYYLMSVASSYWDTYFAFLLASVGCSFFRPVVQGIIARHTDEGNSTLGFGFFYMMGNIGGLLGPAMSSYLRTTMGWKVIFIQAVVVIIFNLIVILFFYKEPKAERKYNIPLLTEIKGSVQNIVGALKDKKLTILLLLMVGFWTVFNQLFYTLPNFIEDWVDSSKQSDWINRNISFLGTTFTENGRIKAEWFGNIDCIMIILTQMSISYFVMKMDQVSAMIRGTIVMTIGVTLTFMFKEVTFTVLGTAIFAIGEIAVGPTISAFIAKITPKGKEALYQGTYFLPIAVGSYITGFFSGNLYDKWSDKHSLLKMELDKRAITLPEGLNKKEYFEQAQEKLHLSATELSDLLWNTYHPNKFWYIIFAMGILTAFFIYLFNRYLKKSTNH</sequence>
<evidence type="ECO:0000256" key="5">
    <source>
        <dbReference type="ARBA" id="ARBA00022989"/>
    </source>
</evidence>
<dbReference type="SUPFAM" id="SSF103473">
    <property type="entry name" value="MFS general substrate transporter"/>
    <property type="match status" value="1"/>
</dbReference>
<feature type="transmembrane region" description="Helical" evidence="7">
    <location>
        <begin position="144"/>
        <end position="166"/>
    </location>
</feature>
<evidence type="ECO:0000256" key="3">
    <source>
        <dbReference type="ARBA" id="ARBA00022475"/>
    </source>
</evidence>
<evidence type="ECO:0000256" key="2">
    <source>
        <dbReference type="ARBA" id="ARBA00022448"/>
    </source>
</evidence>
<protein>
    <submittedName>
        <fullName evidence="9">Dipeptide/tripeptide permease</fullName>
    </submittedName>
</protein>
<dbReference type="OrthoDB" id="6247348at2"/>
<dbReference type="EMBL" id="FNND01000004">
    <property type="protein sequence ID" value="SDW77045.1"/>
    <property type="molecule type" value="Genomic_DNA"/>
</dbReference>
<feature type="transmembrane region" description="Helical" evidence="7">
    <location>
        <begin position="31"/>
        <end position="48"/>
    </location>
</feature>
<feature type="transmembrane region" description="Helical" evidence="7">
    <location>
        <begin position="231"/>
        <end position="250"/>
    </location>
</feature>
<feature type="transmembrane region" description="Helical" evidence="7">
    <location>
        <begin position="89"/>
        <end position="108"/>
    </location>
</feature>
<feature type="transmembrane region" description="Helical" evidence="7">
    <location>
        <begin position="290"/>
        <end position="311"/>
    </location>
</feature>
<keyword evidence="4 7" id="KW-0812">Transmembrane</keyword>
<evidence type="ECO:0000313" key="10">
    <source>
        <dbReference type="Proteomes" id="UP000182771"/>
    </source>
</evidence>
<dbReference type="GeneID" id="85017467"/>
<dbReference type="GO" id="GO:0006857">
    <property type="term" value="P:oligopeptide transport"/>
    <property type="evidence" value="ECO:0007669"/>
    <property type="project" value="InterPro"/>
</dbReference>
<comment type="caution">
    <text evidence="9">The sequence shown here is derived from an EMBL/GenBank/DDBJ whole genome shotgun (WGS) entry which is preliminary data.</text>
</comment>
<feature type="domain" description="Major facilitator superfamily (MFS) profile" evidence="8">
    <location>
        <begin position="1"/>
        <end position="480"/>
    </location>
</feature>
<keyword evidence="2" id="KW-0813">Transport</keyword>
<feature type="transmembrane region" description="Helical" evidence="7">
    <location>
        <begin position="114"/>
        <end position="132"/>
    </location>
</feature>
<dbReference type="InterPro" id="IPR018456">
    <property type="entry name" value="PTR2_symporter_CS"/>
</dbReference>
<dbReference type="InterPro" id="IPR011701">
    <property type="entry name" value="MFS"/>
</dbReference>
<gene>
    <name evidence="9" type="ORF">SAMN05444420_10412</name>
</gene>